<evidence type="ECO:0000256" key="1">
    <source>
        <dbReference type="SAM" id="Phobius"/>
    </source>
</evidence>
<protein>
    <submittedName>
        <fullName evidence="2">Uncharacterized protein</fullName>
    </submittedName>
</protein>
<dbReference type="EMBL" id="MH847132">
    <property type="protein sequence ID" value="AYU68876.1"/>
    <property type="molecule type" value="Genomic_DNA"/>
</dbReference>
<gene>
    <name evidence="2" type="ORF">D0368_00112</name>
</gene>
<keyword evidence="1" id="KW-0812">Transmembrane</keyword>
<name>A0A3G4RT53_ECOLX</name>
<geneLocation type="plasmid" evidence="2">
    <name>p12-034</name>
</geneLocation>
<proteinExistence type="predicted"/>
<keyword evidence="1" id="KW-0472">Membrane</keyword>
<organism evidence="2">
    <name type="scientific">Escherichia coli</name>
    <dbReference type="NCBI Taxonomy" id="562"/>
    <lineage>
        <taxon>Bacteria</taxon>
        <taxon>Pseudomonadati</taxon>
        <taxon>Pseudomonadota</taxon>
        <taxon>Gammaproteobacteria</taxon>
        <taxon>Enterobacterales</taxon>
        <taxon>Enterobacteriaceae</taxon>
        <taxon>Escherichia</taxon>
    </lineage>
</organism>
<feature type="transmembrane region" description="Helical" evidence="1">
    <location>
        <begin position="151"/>
        <end position="173"/>
    </location>
</feature>
<accession>A0A3G4RT53</accession>
<reference evidence="2" key="1">
    <citation type="journal article" date="2018" name="Vet. Microbiol.">
        <title>Characterization of plasmids harboring blaCTX-M genes in Escherichia coli from French pigs.</title>
        <authorList>
            <person name="Lucas P."/>
            <person name="Jouy E."/>
            <person name="Le Devendec L."/>
            <person name="de Boisseson C."/>
            <person name="Perrin-Guyomard A."/>
            <person name="Jove T."/>
            <person name="Blanchard Y."/>
            <person name="Touzain F."/>
            <person name="Kempf I."/>
        </authorList>
    </citation>
    <scope>NUCLEOTIDE SEQUENCE</scope>
    <source>
        <strain evidence="2">12-034</strain>
        <plasmid evidence="2">p12-034</plasmid>
    </source>
</reference>
<keyword evidence="1" id="KW-1133">Transmembrane helix</keyword>
<evidence type="ECO:0000313" key="2">
    <source>
        <dbReference type="EMBL" id="AYU68876.1"/>
    </source>
</evidence>
<dbReference type="AlphaFoldDB" id="A0A3G4RT53"/>
<sequence length="210" mass="23637">MCMRRLCSPVIRVLFHQTVVGVPELPAQRLIALRTIPGRIFAFGFGGVLTTTTLRALSFPVQPGKWSPFPLHSLPRNGSALRVLTDSSVLRYMEYSSDLPQAVAYGGAIVPCIYTLHRVESLVRFHYTLPVFCDGPHYLSSFRQVRKKDRLGVFLLWLPGIIFSLLTYCPYMPSLLNALWRILPSGFRRFAPQSATLCTANNSRNIPALR</sequence>
<keyword evidence="2" id="KW-0614">Plasmid</keyword>